<proteinExistence type="predicted"/>
<keyword evidence="1" id="KW-0812">Transmembrane</keyword>
<feature type="transmembrane region" description="Helical" evidence="1">
    <location>
        <begin position="178"/>
        <end position="197"/>
    </location>
</feature>
<evidence type="ECO:0000256" key="1">
    <source>
        <dbReference type="SAM" id="Phobius"/>
    </source>
</evidence>
<dbReference type="RefSeq" id="WP_378963744.1">
    <property type="nucleotide sequence ID" value="NZ_JBHTBJ010000001.1"/>
</dbReference>
<name>A0ABW2HGU2_9ACTN</name>
<feature type="transmembrane region" description="Helical" evidence="1">
    <location>
        <begin position="152"/>
        <end position="172"/>
    </location>
</feature>
<evidence type="ECO:0000313" key="3">
    <source>
        <dbReference type="Proteomes" id="UP001596548"/>
    </source>
</evidence>
<keyword evidence="1" id="KW-0472">Membrane</keyword>
<sequence>MSRSEAALGVEQRLAATVQAYPGLRVEAVPAQFLRMPASHRGGRRVLRGGRLPEADDEVFAAVAELWRDAGCQVTDGPTGDGRLLRAEDSAGYVVSLVRHGPDDPVLTVASPAFPAPFLDRGLASGLLAGAAAGCLGPCVSKVGPSAIVPGLASYWGWVPIFALVLAGTLWFPETRRFGIGLAITGTLIGVTIAAVFS</sequence>
<reference evidence="3" key="1">
    <citation type="journal article" date="2019" name="Int. J. Syst. Evol. Microbiol.">
        <title>The Global Catalogue of Microorganisms (GCM) 10K type strain sequencing project: providing services to taxonomists for standard genome sequencing and annotation.</title>
        <authorList>
            <consortium name="The Broad Institute Genomics Platform"/>
            <consortium name="The Broad Institute Genome Sequencing Center for Infectious Disease"/>
            <person name="Wu L."/>
            <person name="Ma J."/>
        </authorList>
    </citation>
    <scope>NUCLEOTIDE SEQUENCE [LARGE SCALE GENOMIC DNA]</scope>
    <source>
        <strain evidence="3">XZYJT-10</strain>
    </source>
</reference>
<keyword evidence="1" id="KW-1133">Transmembrane helix</keyword>
<organism evidence="2 3">
    <name type="scientific">Paractinoplanes rhizophilus</name>
    <dbReference type="NCBI Taxonomy" id="1416877"/>
    <lineage>
        <taxon>Bacteria</taxon>
        <taxon>Bacillati</taxon>
        <taxon>Actinomycetota</taxon>
        <taxon>Actinomycetes</taxon>
        <taxon>Micromonosporales</taxon>
        <taxon>Micromonosporaceae</taxon>
        <taxon>Paractinoplanes</taxon>
    </lineage>
</organism>
<gene>
    <name evidence="2" type="ORF">ACFQS1_00065</name>
</gene>
<comment type="caution">
    <text evidence="2">The sequence shown here is derived from an EMBL/GenBank/DDBJ whole genome shotgun (WGS) entry which is preliminary data.</text>
</comment>
<dbReference type="Proteomes" id="UP001596548">
    <property type="component" value="Unassembled WGS sequence"/>
</dbReference>
<keyword evidence="3" id="KW-1185">Reference proteome</keyword>
<dbReference type="EMBL" id="JBHTBJ010000001">
    <property type="protein sequence ID" value="MFC7272358.1"/>
    <property type="molecule type" value="Genomic_DNA"/>
</dbReference>
<accession>A0ABW2HGU2</accession>
<evidence type="ECO:0000313" key="2">
    <source>
        <dbReference type="EMBL" id="MFC7272358.1"/>
    </source>
</evidence>
<protein>
    <submittedName>
        <fullName evidence="2">Uncharacterized protein</fullName>
    </submittedName>
</protein>